<reference evidence="3 4" key="1">
    <citation type="submission" date="2019-01" db="EMBL/GenBank/DDBJ databases">
        <title>Nocardioides guangzhouensis sp. nov., an actinobacterium isolated from soil.</title>
        <authorList>
            <person name="Fu Y."/>
            <person name="Cai Y."/>
            <person name="Lin Z."/>
            <person name="Chen P."/>
        </authorList>
    </citation>
    <scope>NUCLEOTIDE SEQUENCE [LARGE SCALE GENOMIC DNA]</scope>
    <source>
        <strain evidence="3 4">NBRC 105384</strain>
    </source>
</reference>
<accession>A0A4Q5IXK2</accession>
<keyword evidence="2" id="KW-0812">Transmembrane</keyword>
<gene>
    <name evidence="3" type="ORF">ETU37_15650</name>
</gene>
<dbReference type="EMBL" id="SDPU01000028">
    <property type="protein sequence ID" value="RYU10693.1"/>
    <property type="molecule type" value="Genomic_DNA"/>
</dbReference>
<feature type="transmembrane region" description="Helical" evidence="2">
    <location>
        <begin position="39"/>
        <end position="57"/>
    </location>
</feature>
<sequence length="177" mass="17783">MTGRPPAPRAAAARVPVAVAEVVGFTWLAHVAAGGATPGTGHLLSVAAAVGLVAVALRHRRVRLPVAVAGAVLAQVGLHLAFTHAADMPMHGEHVLASLDGGMLLAHAVAAVVTALALAWQEQVVVRLAGRLLPRLLAAPPARPARVAATAVPPRPAASLRHAAAAPRRGPPVVVPA</sequence>
<dbReference type="RefSeq" id="WP_129988284.1">
    <property type="nucleotide sequence ID" value="NZ_SDPU01000028.1"/>
</dbReference>
<dbReference type="Proteomes" id="UP000291189">
    <property type="component" value="Unassembled WGS sequence"/>
</dbReference>
<feature type="transmembrane region" description="Helical" evidence="2">
    <location>
        <begin position="64"/>
        <end position="82"/>
    </location>
</feature>
<keyword evidence="4" id="KW-1185">Reference proteome</keyword>
<evidence type="ECO:0000256" key="2">
    <source>
        <dbReference type="SAM" id="Phobius"/>
    </source>
</evidence>
<dbReference type="AlphaFoldDB" id="A0A4Q5IXK2"/>
<feature type="transmembrane region" description="Helical" evidence="2">
    <location>
        <begin position="102"/>
        <end position="120"/>
    </location>
</feature>
<evidence type="ECO:0000256" key="1">
    <source>
        <dbReference type="SAM" id="MobiDB-lite"/>
    </source>
</evidence>
<feature type="transmembrane region" description="Helical" evidence="2">
    <location>
        <begin position="12"/>
        <end position="33"/>
    </location>
</feature>
<protein>
    <submittedName>
        <fullName evidence="3">Uncharacterized protein</fullName>
    </submittedName>
</protein>
<organism evidence="3 4">
    <name type="scientific">Nocardioides iriomotensis</name>
    <dbReference type="NCBI Taxonomy" id="715784"/>
    <lineage>
        <taxon>Bacteria</taxon>
        <taxon>Bacillati</taxon>
        <taxon>Actinomycetota</taxon>
        <taxon>Actinomycetes</taxon>
        <taxon>Propionibacteriales</taxon>
        <taxon>Nocardioidaceae</taxon>
        <taxon>Nocardioides</taxon>
    </lineage>
</organism>
<proteinExistence type="predicted"/>
<keyword evidence="2" id="KW-0472">Membrane</keyword>
<evidence type="ECO:0000313" key="3">
    <source>
        <dbReference type="EMBL" id="RYU10693.1"/>
    </source>
</evidence>
<evidence type="ECO:0000313" key="4">
    <source>
        <dbReference type="Proteomes" id="UP000291189"/>
    </source>
</evidence>
<name>A0A4Q5IXK2_9ACTN</name>
<comment type="caution">
    <text evidence="3">The sequence shown here is derived from an EMBL/GenBank/DDBJ whole genome shotgun (WGS) entry which is preliminary data.</text>
</comment>
<keyword evidence="2" id="KW-1133">Transmembrane helix</keyword>
<feature type="compositionally biased region" description="Low complexity" evidence="1">
    <location>
        <begin position="158"/>
        <end position="168"/>
    </location>
</feature>
<feature type="region of interest" description="Disordered" evidence="1">
    <location>
        <begin position="158"/>
        <end position="177"/>
    </location>
</feature>